<keyword evidence="1" id="KW-0472">Membrane</keyword>
<organism evidence="2 3">
    <name type="scientific">Prorocentrum cordatum</name>
    <dbReference type="NCBI Taxonomy" id="2364126"/>
    <lineage>
        <taxon>Eukaryota</taxon>
        <taxon>Sar</taxon>
        <taxon>Alveolata</taxon>
        <taxon>Dinophyceae</taxon>
        <taxon>Prorocentrales</taxon>
        <taxon>Prorocentraceae</taxon>
        <taxon>Prorocentrum</taxon>
    </lineage>
</organism>
<proteinExistence type="predicted"/>
<gene>
    <name evidence="2" type="ORF">PCOR1329_LOCUS54734</name>
</gene>
<accession>A0ABN9V4Z8</accession>
<keyword evidence="1" id="KW-1133">Transmembrane helix</keyword>
<dbReference type="EMBL" id="CAUYUJ010016693">
    <property type="protein sequence ID" value="CAK0867914.1"/>
    <property type="molecule type" value="Genomic_DNA"/>
</dbReference>
<feature type="transmembrane region" description="Helical" evidence="1">
    <location>
        <begin position="148"/>
        <end position="171"/>
    </location>
</feature>
<sequence length="516" mass="57339">WWPGPSPACCATSPSSPRDLGKDPWARPAEGSGCLPRAFDVPILLGALAWSLLVRIFTFLSLYVIPFVEIVEIFFGKNMREYFCSRHHEWELSMGDDLAGPELMSQNMLLDLCTLPLQLFFLALVVAIALRVLTALKCFGKHGSIGDLWLHGCSAAVARLAALMAVLVIIVGTTTFFEKWATEMHVHKGRGACAAYTAHVEKVRQNCSSLNGRWLSWASRYHEVEFYEVARGHGSHQRNGSVIFPSIVHNLKRMNSTIAEGVTRGAEDLARTLSDSLIPATWTLLMVAILGTLMFVPFFPSTIATIVMLVLPIMVSALFGSIVQWRVFGTLRRIQLLAWNHAYYRSDTWAMMYQGSLIASMIILPFYLFLRGNSHKFYRRSLRRAFFAGGKEVPWGRIADNPFCPMLILNAAVIARWRIYPGSAHPGADEGERLGKGSAKAAARSWLLLHLWALSWTNGGLQRWEAPGSSCVQRIRPFSIPPFVAHPGHPINHLTVTPYHTGAGDPCSDRPTGPDL</sequence>
<name>A0ABN9V4Z8_9DINO</name>
<dbReference type="Proteomes" id="UP001189429">
    <property type="component" value="Unassembled WGS sequence"/>
</dbReference>
<feature type="non-terminal residue" evidence="2">
    <location>
        <position position="1"/>
    </location>
</feature>
<reference evidence="2" key="1">
    <citation type="submission" date="2023-10" db="EMBL/GenBank/DDBJ databases">
        <authorList>
            <person name="Chen Y."/>
            <person name="Shah S."/>
            <person name="Dougan E. K."/>
            <person name="Thang M."/>
            <person name="Chan C."/>
        </authorList>
    </citation>
    <scope>NUCLEOTIDE SEQUENCE [LARGE SCALE GENOMIC DNA]</scope>
</reference>
<feature type="transmembrane region" description="Helical" evidence="1">
    <location>
        <begin position="277"/>
        <end position="299"/>
    </location>
</feature>
<keyword evidence="1" id="KW-0812">Transmembrane</keyword>
<feature type="transmembrane region" description="Helical" evidence="1">
    <location>
        <begin position="306"/>
        <end position="328"/>
    </location>
</feature>
<evidence type="ECO:0008006" key="4">
    <source>
        <dbReference type="Google" id="ProtNLM"/>
    </source>
</evidence>
<feature type="transmembrane region" description="Helical" evidence="1">
    <location>
        <begin position="348"/>
        <end position="370"/>
    </location>
</feature>
<evidence type="ECO:0000313" key="3">
    <source>
        <dbReference type="Proteomes" id="UP001189429"/>
    </source>
</evidence>
<feature type="transmembrane region" description="Helical" evidence="1">
    <location>
        <begin position="43"/>
        <end position="65"/>
    </location>
</feature>
<evidence type="ECO:0000256" key="1">
    <source>
        <dbReference type="SAM" id="Phobius"/>
    </source>
</evidence>
<evidence type="ECO:0000313" key="2">
    <source>
        <dbReference type="EMBL" id="CAK0867914.1"/>
    </source>
</evidence>
<comment type="caution">
    <text evidence="2">The sequence shown here is derived from an EMBL/GenBank/DDBJ whole genome shotgun (WGS) entry which is preliminary data.</text>
</comment>
<feature type="transmembrane region" description="Helical" evidence="1">
    <location>
        <begin position="117"/>
        <end position="136"/>
    </location>
</feature>
<keyword evidence="3" id="KW-1185">Reference proteome</keyword>
<protein>
    <recommendedName>
        <fullName evidence="4">1,3-beta-glucan synthase</fullName>
    </recommendedName>
</protein>